<keyword evidence="6" id="KW-1185">Reference proteome</keyword>
<dbReference type="Pfam" id="PF07681">
    <property type="entry name" value="DoxX"/>
    <property type="match status" value="1"/>
</dbReference>
<dbReference type="InterPro" id="IPR032808">
    <property type="entry name" value="DoxX"/>
</dbReference>
<dbReference type="OrthoDB" id="329282at2"/>
<name>A0A326UAB1_THEHA</name>
<evidence type="ECO:0000313" key="6">
    <source>
        <dbReference type="Proteomes" id="UP000248806"/>
    </source>
</evidence>
<keyword evidence="3" id="KW-1133">Transmembrane helix</keyword>
<sequence length="125" mass="13232">MSLLKTVGRGLLSAIFITSGANTVMHPEGIAQAVEASGIPQARQATILNGALMLLGGTALAVDVLPKLASLTLIGTMIPTTLLGHPFWKEDDPANRTGQRIHFMKNLAMIGGLILVLFERDEDQG</sequence>
<keyword evidence="2" id="KW-0812">Transmembrane</keyword>
<dbReference type="EMBL" id="QKUF01000005">
    <property type="protein sequence ID" value="PZW32074.1"/>
    <property type="molecule type" value="Genomic_DNA"/>
</dbReference>
<evidence type="ECO:0000256" key="2">
    <source>
        <dbReference type="ARBA" id="ARBA00022692"/>
    </source>
</evidence>
<evidence type="ECO:0000256" key="4">
    <source>
        <dbReference type="ARBA" id="ARBA00023136"/>
    </source>
</evidence>
<dbReference type="RefSeq" id="WP_111321570.1">
    <property type="nucleotide sequence ID" value="NZ_BIFX01000001.1"/>
</dbReference>
<reference evidence="5 6" key="1">
    <citation type="submission" date="2018-06" db="EMBL/GenBank/DDBJ databases">
        <title>Genomic Encyclopedia of Archaeal and Bacterial Type Strains, Phase II (KMG-II): from individual species to whole genera.</title>
        <authorList>
            <person name="Goeker M."/>
        </authorList>
    </citation>
    <scope>NUCLEOTIDE SEQUENCE [LARGE SCALE GENOMIC DNA]</scope>
    <source>
        <strain evidence="5 6">ATCC BAA-1881</strain>
    </source>
</reference>
<comment type="subcellular location">
    <subcellularLocation>
        <location evidence="1">Membrane</location>
        <topology evidence="1">Multi-pass membrane protein</topology>
    </subcellularLocation>
</comment>
<evidence type="ECO:0000313" key="5">
    <source>
        <dbReference type="EMBL" id="PZW32074.1"/>
    </source>
</evidence>
<keyword evidence="4" id="KW-0472">Membrane</keyword>
<dbReference type="AlphaFoldDB" id="A0A326UAB1"/>
<organism evidence="5 6">
    <name type="scientific">Thermosporothrix hazakensis</name>
    <dbReference type="NCBI Taxonomy" id="644383"/>
    <lineage>
        <taxon>Bacteria</taxon>
        <taxon>Bacillati</taxon>
        <taxon>Chloroflexota</taxon>
        <taxon>Ktedonobacteria</taxon>
        <taxon>Ktedonobacterales</taxon>
        <taxon>Thermosporotrichaceae</taxon>
        <taxon>Thermosporothrix</taxon>
    </lineage>
</organism>
<dbReference type="GO" id="GO:0016020">
    <property type="term" value="C:membrane"/>
    <property type="evidence" value="ECO:0007669"/>
    <property type="project" value="UniProtKB-SubCell"/>
</dbReference>
<evidence type="ECO:0000256" key="1">
    <source>
        <dbReference type="ARBA" id="ARBA00004141"/>
    </source>
</evidence>
<evidence type="ECO:0000256" key="3">
    <source>
        <dbReference type="ARBA" id="ARBA00022989"/>
    </source>
</evidence>
<dbReference type="Proteomes" id="UP000248806">
    <property type="component" value="Unassembled WGS sequence"/>
</dbReference>
<protein>
    <submittedName>
        <fullName evidence="5">Putative membrane protein YphA (DoxX/SURF4 family)</fullName>
    </submittedName>
</protein>
<comment type="caution">
    <text evidence="5">The sequence shown here is derived from an EMBL/GenBank/DDBJ whole genome shotgun (WGS) entry which is preliminary data.</text>
</comment>
<accession>A0A326UAB1</accession>
<gene>
    <name evidence="5" type="ORF">EI42_02101</name>
</gene>
<proteinExistence type="predicted"/>